<comment type="caution">
    <text evidence="2">The sequence shown here is derived from an EMBL/GenBank/DDBJ whole genome shotgun (WGS) entry which is preliminary data.</text>
</comment>
<dbReference type="EMBL" id="JABAHT010000205">
    <property type="protein sequence ID" value="KAF4661215.1"/>
    <property type="molecule type" value="Genomic_DNA"/>
</dbReference>
<feature type="compositionally biased region" description="Pro residues" evidence="1">
    <location>
        <begin position="291"/>
        <end position="301"/>
    </location>
</feature>
<feature type="compositionally biased region" description="Basic and acidic residues" evidence="1">
    <location>
        <begin position="23"/>
        <end position="35"/>
    </location>
</feature>
<name>A0A7J6LPK3_PEROL</name>
<feature type="region of interest" description="Disordered" evidence="1">
    <location>
        <begin position="1"/>
        <end position="37"/>
    </location>
</feature>
<dbReference type="AlphaFoldDB" id="A0A7J6LPK3"/>
<dbReference type="OrthoDB" id="10454011at2759"/>
<gene>
    <name evidence="2" type="ORF">FOZ61_003433</name>
</gene>
<proteinExistence type="predicted"/>
<organism evidence="2 3">
    <name type="scientific">Perkinsus olseni</name>
    <name type="common">Perkinsus atlanticus</name>
    <dbReference type="NCBI Taxonomy" id="32597"/>
    <lineage>
        <taxon>Eukaryota</taxon>
        <taxon>Sar</taxon>
        <taxon>Alveolata</taxon>
        <taxon>Perkinsozoa</taxon>
        <taxon>Perkinsea</taxon>
        <taxon>Perkinsida</taxon>
        <taxon>Perkinsidae</taxon>
        <taxon>Perkinsus</taxon>
    </lineage>
</organism>
<reference evidence="2 3" key="1">
    <citation type="submission" date="2020-04" db="EMBL/GenBank/DDBJ databases">
        <title>Perkinsus olseni comparative genomics.</title>
        <authorList>
            <person name="Bogema D.R."/>
        </authorList>
    </citation>
    <scope>NUCLEOTIDE SEQUENCE [LARGE SCALE GENOMIC DNA]</scope>
    <source>
        <strain evidence="2">ATCC PRA-179</strain>
    </source>
</reference>
<feature type="region of interest" description="Disordered" evidence="1">
    <location>
        <begin position="281"/>
        <end position="454"/>
    </location>
</feature>
<dbReference type="Proteomes" id="UP000570595">
    <property type="component" value="Unassembled WGS sequence"/>
</dbReference>
<feature type="compositionally biased region" description="Polar residues" evidence="1">
    <location>
        <begin position="391"/>
        <end position="403"/>
    </location>
</feature>
<evidence type="ECO:0000313" key="2">
    <source>
        <dbReference type="EMBL" id="KAF4661215.1"/>
    </source>
</evidence>
<sequence length="515" mass="56271">MASSSSSPSRPGPSSFTGEPCDGEGRPLESREKDGTSGLGGGGYARYRGLVKKWAGNPSLALVTMHVVETGLSACTKFCCAIFIERNHAPAAGKKYVLVASGRARIRRSLSCSDLFRDMFCLRRELKLPRKAGEQGGDGRLMKLWRDLRCEVAKWAELDRGACEEYCRCEDIDLEVHWSPSRWFASRQLDGLPDDAKETVLCSVKTRIRSLQRASSTSASDGGGLPLLRVRVGERHSIDLQYGGSCTEDELREYLQERLNALSLRGSFWQKAIAPDPEFGQSVVELSSPPSHSPPPRPPSPQELVLGPKVATPESAEENDLEISTASAWWSGDDKNISSSTSPETLPGEDEGSGDRFFIGTPHDGHSDISWVETSSESSVSPGQVRDPALITNSRPRTPSPTNKGGWLSSWLGRSRRVDEPTHGPGSDRWEVSSGTSITSGASVRGRSLSRGHRSAFRRENRNLLIAQATGQGAERHKFLASLREEGRIAAAAKNREDYKSDELFVSQSSPAWAW</sequence>
<protein>
    <submittedName>
        <fullName evidence="2">Uncharacterized protein</fullName>
    </submittedName>
</protein>
<evidence type="ECO:0000313" key="3">
    <source>
        <dbReference type="Proteomes" id="UP000570595"/>
    </source>
</evidence>
<evidence type="ECO:0000256" key="1">
    <source>
        <dbReference type="SAM" id="MobiDB-lite"/>
    </source>
</evidence>
<feature type="compositionally biased region" description="Low complexity" evidence="1">
    <location>
        <begin position="1"/>
        <end position="15"/>
    </location>
</feature>
<accession>A0A7J6LPK3</accession>
<feature type="compositionally biased region" description="Polar residues" evidence="1">
    <location>
        <begin position="433"/>
        <end position="442"/>
    </location>
</feature>
<feature type="compositionally biased region" description="Basic and acidic residues" evidence="1">
    <location>
        <begin position="416"/>
        <end position="431"/>
    </location>
</feature>
<feature type="compositionally biased region" description="Low complexity" evidence="1">
    <location>
        <begin position="368"/>
        <end position="381"/>
    </location>
</feature>